<dbReference type="Proteomes" id="UP000321569">
    <property type="component" value="Unassembled WGS sequence"/>
</dbReference>
<accession>A0A512PIY4</accession>
<comment type="caution">
    <text evidence="1">The sequence shown here is derived from an EMBL/GenBank/DDBJ whole genome shotgun (WGS) entry which is preliminary data.</text>
</comment>
<evidence type="ECO:0000313" key="2">
    <source>
        <dbReference type="Proteomes" id="UP000321569"/>
    </source>
</evidence>
<proteinExistence type="predicted"/>
<dbReference type="RefSeq" id="WP_056982614.1">
    <property type="nucleotide sequence ID" value="NZ_BKAM01000001.1"/>
</dbReference>
<dbReference type="STRING" id="1423795.FD12_GL000222"/>
<organism evidence="1 2">
    <name type="scientific">Lentilactobacillus rapi</name>
    <dbReference type="NCBI Taxonomy" id="481723"/>
    <lineage>
        <taxon>Bacteria</taxon>
        <taxon>Bacillati</taxon>
        <taxon>Bacillota</taxon>
        <taxon>Bacilli</taxon>
        <taxon>Lactobacillales</taxon>
        <taxon>Lactobacillaceae</taxon>
        <taxon>Lentilactobacillus</taxon>
    </lineage>
</organism>
<reference evidence="1 2" key="1">
    <citation type="submission" date="2019-07" db="EMBL/GenBank/DDBJ databases">
        <title>Whole genome shotgun sequence of Lactobacillus rapi NBRC 109618.</title>
        <authorList>
            <person name="Hosoyama A."/>
            <person name="Uohara A."/>
            <person name="Ohji S."/>
            <person name="Ichikawa N."/>
        </authorList>
    </citation>
    <scope>NUCLEOTIDE SEQUENCE [LARGE SCALE GENOMIC DNA]</scope>
    <source>
        <strain evidence="1 2">NBRC 109618</strain>
    </source>
</reference>
<evidence type="ECO:0000313" key="1">
    <source>
        <dbReference type="EMBL" id="GEP71146.1"/>
    </source>
</evidence>
<sequence>MKTFFKIAGASVFVAGAYLYSRKETPAEFVSKTKESIMTKKAAADEWKNSYEDFKKSFATFKEQLPELTKAINSIQRDVDDALFQIQPRIEEITKYSSNLTKKP</sequence>
<dbReference type="OrthoDB" id="2298868at2"/>
<dbReference type="EMBL" id="BKAM01000001">
    <property type="protein sequence ID" value="GEP71146.1"/>
    <property type="molecule type" value="Genomic_DNA"/>
</dbReference>
<gene>
    <name evidence="1" type="ORF">LRA02_00140</name>
</gene>
<evidence type="ECO:0008006" key="3">
    <source>
        <dbReference type="Google" id="ProtNLM"/>
    </source>
</evidence>
<dbReference type="AlphaFoldDB" id="A0A512PIY4"/>
<protein>
    <recommendedName>
        <fullName evidence="3">YtxH domain-containing protein</fullName>
    </recommendedName>
</protein>
<name>A0A512PIY4_9LACO</name>